<evidence type="ECO:0000313" key="2">
    <source>
        <dbReference type="EMBL" id="MVX61080.1"/>
    </source>
</evidence>
<gene>
    <name evidence="2" type="ORF">GKZ27_06395</name>
</gene>
<name>A0A6N8JQH8_9ACTN</name>
<dbReference type="Pfam" id="PF13524">
    <property type="entry name" value="Glyco_trans_1_2"/>
    <property type="match status" value="1"/>
</dbReference>
<dbReference type="SUPFAM" id="SSF53756">
    <property type="entry name" value="UDP-Glycosyltransferase/glycogen phosphorylase"/>
    <property type="match status" value="1"/>
</dbReference>
<feature type="domain" description="Spore protein YkvP/CgeB glycosyl transferase-like" evidence="1">
    <location>
        <begin position="257"/>
        <end position="328"/>
    </location>
</feature>
<reference evidence="2 3" key="1">
    <citation type="submission" date="2019-12" db="EMBL/GenBank/DDBJ databases">
        <title>Microbes associate with the intestines of laboratory mice.</title>
        <authorList>
            <person name="Navarre W."/>
            <person name="Wong E."/>
        </authorList>
    </citation>
    <scope>NUCLEOTIDE SEQUENCE [LARGE SCALE GENOMIC DNA]</scope>
    <source>
        <strain evidence="2 3">NM66_B29</strain>
    </source>
</reference>
<proteinExistence type="predicted"/>
<evidence type="ECO:0000313" key="3">
    <source>
        <dbReference type="Proteomes" id="UP000463388"/>
    </source>
</evidence>
<dbReference type="InterPro" id="IPR055259">
    <property type="entry name" value="YkvP/CgeB_Glyco_trans-like"/>
</dbReference>
<evidence type="ECO:0000259" key="1">
    <source>
        <dbReference type="Pfam" id="PF13524"/>
    </source>
</evidence>
<protein>
    <submittedName>
        <fullName evidence="2">Glycosyltransferase</fullName>
    </submittedName>
</protein>
<organism evidence="2 3">
    <name type="scientific">Adlercreutzia mucosicola</name>
    <dbReference type="NCBI Taxonomy" id="580026"/>
    <lineage>
        <taxon>Bacteria</taxon>
        <taxon>Bacillati</taxon>
        <taxon>Actinomycetota</taxon>
        <taxon>Coriobacteriia</taxon>
        <taxon>Eggerthellales</taxon>
        <taxon>Eggerthellaceae</taxon>
        <taxon>Adlercreutzia</taxon>
    </lineage>
</organism>
<comment type="caution">
    <text evidence="2">The sequence shown here is derived from an EMBL/GenBank/DDBJ whole genome shotgun (WGS) entry which is preliminary data.</text>
</comment>
<dbReference type="RefSeq" id="WP_160346023.1">
    <property type="nucleotide sequence ID" value="NZ_WSRR01000013.1"/>
</dbReference>
<keyword evidence="3" id="KW-1185">Reference proteome</keyword>
<keyword evidence="2" id="KW-0808">Transferase</keyword>
<accession>A0A6N8JQH8</accession>
<dbReference type="GO" id="GO:0016740">
    <property type="term" value="F:transferase activity"/>
    <property type="evidence" value="ECO:0007669"/>
    <property type="project" value="UniProtKB-KW"/>
</dbReference>
<dbReference type="AlphaFoldDB" id="A0A6N8JQH8"/>
<dbReference type="Gene3D" id="3.40.50.2000">
    <property type="entry name" value="Glycogen Phosphorylase B"/>
    <property type="match status" value="1"/>
</dbReference>
<sequence>MKILHGTTDAANQAYYSVLGLKELGFDARNVRYTTSPFFLPADYELSFDRTNYGAFPRYAASMMDFAIRSASTYDVFHFHFGRSLLPRNLDLPILNMLGKSYYFEYHGSEIRQGEAWRKNPYSDYLPGYCENYEALKSAERQLKNAKGAIVHDAEMGLYVPSCAPTYFVPLRMNVEQFTPRFPECDNTHRPKIVHAPSQRGIKGSEYVEAALELLSDSYDFDFILVEGMTQSDAFAVYREADIIIDQLFIGSYGVFALEAMAMGKPVVTYMRPDLVETYPGSLPVVSANKDNLAEVVAGLLEDPVRRCKLGRKSREYVERYHDYRKAAYLLHKIYETGTGPLSAIEAFETIGRI</sequence>
<dbReference type="EMBL" id="WSRR01000013">
    <property type="protein sequence ID" value="MVX61080.1"/>
    <property type="molecule type" value="Genomic_DNA"/>
</dbReference>
<dbReference type="Proteomes" id="UP000463388">
    <property type="component" value="Unassembled WGS sequence"/>
</dbReference>
<dbReference type="OrthoDB" id="9809622at2"/>